<name>A0A972VWM8_9GAMM</name>
<evidence type="ECO:0000256" key="4">
    <source>
        <dbReference type="ARBA" id="ARBA00022475"/>
    </source>
</evidence>
<organism evidence="11 12">
    <name type="scientific">SAR86 cluster bacterium</name>
    <dbReference type="NCBI Taxonomy" id="2030880"/>
    <lineage>
        <taxon>Bacteria</taxon>
        <taxon>Pseudomonadati</taxon>
        <taxon>Pseudomonadota</taxon>
        <taxon>Gammaproteobacteria</taxon>
        <taxon>SAR86 cluster</taxon>
    </lineage>
</organism>
<dbReference type="GO" id="GO:0005886">
    <property type="term" value="C:plasma membrane"/>
    <property type="evidence" value="ECO:0007669"/>
    <property type="project" value="UniProtKB-SubCell"/>
</dbReference>
<evidence type="ECO:0000256" key="8">
    <source>
        <dbReference type="ARBA" id="ARBA00023136"/>
    </source>
</evidence>
<comment type="subcellular location">
    <subcellularLocation>
        <location evidence="1">Cell membrane</location>
        <topology evidence="1">Multi-pass membrane protein</topology>
    </subcellularLocation>
</comment>
<dbReference type="EMBL" id="JABMOJ010000229">
    <property type="protein sequence ID" value="NQV64946.1"/>
    <property type="molecule type" value="Genomic_DNA"/>
</dbReference>
<dbReference type="PANTHER" id="PTHR30433:SF2">
    <property type="entry name" value="MOTILITY PROTEIN A"/>
    <property type="match status" value="1"/>
</dbReference>
<feature type="transmembrane region" description="Helical" evidence="9">
    <location>
        <begin position="175"/>
        <end position="195"/>
    </location>
</feature>
<comment type="caution">
    <text evidence="11">The sequence shown here is derived from an EMBL/GenBank/DDBJ whole genome shotgun (WGS) entry which is preliminary data.</text>
</comment>
<evidence type="ECO:0000256" key="7">
    <source>
        <dbReference type="ARBA" id="ARBA00022989"/>
    </source>
</evidence>
<keyword evidence="6" id="KW-0283">Flagellar rotation</keyword>
<evidence type="ECO:0000256" key="5">
    <source>
        <dbReference type="ARBA" id="ARBA00022692"/>
    </source>
</evidence>
<dbReference type="PANTHER" id="PTHR30433">
    <property type="entry name" value="CHEMOTAXIS PROTEIN MOTA"/>
    <property type="match status" value="1"/>
</dbReference>
<feature type="domain" description="MotA/TolQ/ExbB proton channel" evidence="10">
    <location>
        <begin position="95"/>
        <end position="210"/>
    </location>
</feature>
<proteinExistence type="inferred from homology"/>
<feature type="transmembrane region" description="Helical" evidence="9">
    <location>
        <begin position="140"/>
        <end position="163"/>
    </location>
</feature>
<dbReference type="GO" id="GO:0071978">
    <property type="term" value="P:bacterial-type flagellum-dependent swarming motility"/>
    <property type="evidence" value="ECO:0007669"/>
    <property type="project" value="InterPro"/>
</dbReference>
<evidence type="ECO:0000259" key="10">
    <source>
        <dbReference type="Pfam" id="PF01618"/>
    </source>
</evidence>
<evidence type="ECO:0000256" key="3">
    <source>
        <dbReference type="ARBA" id="ARBA00022448"/>
    </source>
</evidence>
<reference evidence="11" key="1">
    <citation type="submission" date="2020-05" db="EMBL/GenBank/DDBJ databases">
        <title>Sulfur intermediates as new biogeochemical hubs in an aquatic model microbial ecosystem.</title>
        <authorList>
            <person name="Vigneron A."/>
        </authorList>
    </citation>
    <scope>NUCLEOTIDE SEQUENCE</scope>
    <source>
        <strain evidence="11">Bin.250</strain>
    </source>
</reference>
<evidence type="ECO:0000256" key="1">
    <source>
        <dbReference type="ARBA" id="ARBA00004651"/>
    </source>
</evidence>
<dbReference type="InterPro" id="IPR002898">
    <property type="entry name" value="MotA_ExbB_proton_chnl"/>
</dbReference>
<dbReference type="PROSITE" id="PS01307">
    <property type="entry name" value="MOTA"/>
    <property type="match status" value="1"/>
</dbReference>
<evidence type="ECO:0000313" key="12">
    <source>
        <dbReference type="Proteomes" id="UP000754644"/>
    </source>
</evidence>
<feature type="transmembrane region" description="Helical" evidence="9">
    <location>
        <begin position="33"/>
        <end position="59"/>
    </location>
</feature>
<dbReference type="Proteomes" id="UP000754644">
    <property type="component" value="Unassembled WGS sequence"/>
</dbReference>
<evidence type="ECO:0000256" key="6">
    <source>
        <dbReference type="ARBA" id="ARBA00022779"/>
    </source>
</evidence>
<keyword evidence="3" id="KW-0813">Transport</keyword>
<comment type="similarity">
    <text evidence="2">Belongs to the MotA family.</text>
</comment>
<dbReference type="Pfam" id="PF01618">
    <property type="entry name" value="MotA_ExbB"/>
    <property type="match status" value="1"/>
</dbReference>
<protein>
    <submittedName>
        <fullName evidence="11">MotA/TolQ/ExbB proton channel family protein</fullName>
    </submittedName>
</protein>
<sequence>MDLATIIGLLGAFGLIFASISQPAAFIDVPSIMIVVLGSIMVVMLRSSLAEFLGAMAVMGKTFKNKLDKPDELITQIVELATIARKDGMIALEGQEIPNPFLAKAIGMLVDGTDPDIIKKSLENEIDATKLRHKMGQSIFSAWGEVAPAMGMIGTLIGLVQMLGNMSDPKSIGPAMAVALLTTMYGAILANVICLPMAMKLGNQAELEAAQSNLIVEGVMFIQGGGNPRVLNDYLGSFVSPKIRAKLGEPA</sequence>
<evidence type="ECO:0000256" key="2">
    <source>
        <dbReference type="ARBA" id="ARBA00008038"/>
    </source>
</evidence>
<dbReference type="InterPro" id="IPR047055">
    <property type="entry name" value="MotA-like"/>
</dbReference>
<gene>
    <name evidence="11" type="ORF">HQ497_06235</name>
</gene>
<dbReference type="AlphaFoldDB" id="A0A972VWM8"/>
<keyword evidence="4" id="KW-1003">Cell membrane</keyword>
<dbReference type="GO" id="GO:0006935">
    <property type="term" value="P:chemotaxis"/>
    <property type="evidence" value="ECO:0007669"/>
    <property type="project" value="InterPro"/>
</dbReference>
<evidence type="ECO:0000313" key="11">
    <source>
        <dbReference type="EMBL" id="NQV64946.1"/>
    </source>
</evidence>
<keyword evidence="8 9" id="KW-0472">Membrane</keyword>
<accession>A0A972VWM8</accession>
<dbReference type="InterPro" id="IPR000540">
    <property type="entry name" value="Flag_MotA_CS"/>
</dbReference>
<evidence type="ECO:0000256" key="9">
    <source>
        <dbReference type="SAM" id="Phobius"/>
    </source>
</evidence>
<keyword evidence="5 9" id="KW-0812">Transmembrane</keyword>
<keyword evidence="7 9" id="KW-1133">Transmembrane helix</keyword>